<keyword evidence="3" id="KW-0479">Metal-binding</keyword>
<keyword evidence="5" id="KW-0408">Iron</keyword>
<comment type="function">
    <text evidence="6">May provide oxidative stress protection via catalytic reduction of intracellular hydrogen peroxide.</text>
</comment>
<dbReference type="Pfam" id="PF02915">
    <property type="entry name" value="Rubrerythrin"/>
    <property type="match status" value="1"/>
</dbReference>
<dbReference type="PROSITE" id="PS50905">
    <property type="entry name" value="FERRITIN_LIKE"/>
    <property type="match status" value="1"/>
</dbReference>
<dbReference type="GO" id="GO:0016491">
    <property type="term" value="F:oxidoreductase activity"/>
    <property type="evidence" value="ECO:0007669"/>
    <property type="project" value="InterPro"/>
</dbReference>
<dbReference type="NCBIfam" id="NF045767">
    <property type="entry name" value="RuberyRbr"/>
    <property type="match status" value="1"/>
</dbReference>
<reference evidence="11" key="1">
    <citation type="submission" date="2016-10" db="EMBL/GenBank/DDBJ databases">
        <authorList>
            <person name="de Groot N.N."/>
        </authorList>
    </citation>
    <scope>NUCLEOTIDE SEQUENCE [LARGE SCALE GENOMIC DNA]</scope>
    <source>
        <strain evidence="11">DSM 25383</strain>
    </source>
</reference>
<dbReference type="SUPFAM" id="SSF47240">
    <property type="entry name" value="Ferritin-like"/>
    <property type="match status" value="1"/>
</dbReference>
<dbReference type="PROSITE" id="PS50903">
    <property type="entry name" value="RUBREDOXIN_LIKE"/>
    <property type="match status" value="1"/>
</dbReference>
<dbReference type="OrthoDB" id="9799749at2"/>
<dbReference type="Gene3D" id="1.20.1260.10">
    <property type="match status" value="1"/>
</dbReference>
<feature type="domain" description="Ferritin-like diiron" evidence="10">
    <location>
        <begin position="4"/>
        <end position="147"/>
    </location>
</feature>
<evidence type="ECO:0000313" key="12">
    <source>
        <dbReference type="Proteomes" id="UP000183253"/>
    </source>
</evidence>
<evidence type="ECO:0000256" key="8">
    <source>
        <dbReference type="ARBA" id="ARBA00069213"/>
    </source>
</evidence>
<dbReference type="InterPro" id="IPR024934">
    <property type="entry name" value="Rubredoxin-like_dom"/>
</dbReference>
<dbReference type="STRING" id="1033731.SAMN05444145_101349"/>
<dbReference type="PANTHER" id="PTHR43865">
    <property type="entry name" value="RUBRERYTHRIN-RELATED"/>
    <property type="match status" value="1"/>
</dbReference>
<dbReference type="InterPro" id="IPR003251">
    <property type="entry name" value="Rr_diiron-bd_dom"/>
</dbReference>
<dbReference type="EMBL" id="FNRI01000001">
    <property type="protein sequence ID" value="SEA03436.1"/>
    <property type="molecule type" value="Genomic_DNA"/>
</dbReference>
<dbReference type="InterPro" id="IPR009078">
    <property type="entry name" value="Ferritin-like_SF"/>
</dbReference>
<dbReference type="CDD" id="cd00729">
    <property type="entry name" value="rubredoxin_SM"/>
    <property type="match status" value="1"/>
</dbReference>
<proteinExistence type="predicted"/>
<keyword evidence="2" id="KW-0813">Transport</keyword>
<comment type="subunit">
    <text evidence="7">Homodimer. Possesses two rubredoxin-like centers and two non-sulfur oxo-bridged di-iron centers per dimer.</text>
</comment>
<dbReference type="Proteomes" id="UP000183253">
    <property type="component" value="Unassembled WGS sequence"/>
</dbReference>
<evidence type="ECO:0000256" key="2">
    <source>
        <dbReference type="ARBA" id="ARBA00022448"/>
    </source>
</evidence>
<evidence type="ECO:0000256" key="5">
    <source>
        <dbReference type="ARBA" id="ARBA00023004"/>
    </source>
</evidence>
<dbReference type="RefSeq" id="WP_010259681.1">
    <property type="nucleotide sequence ID" value="NZ_CAEG01000003.1"/>
</dbReference>
<evidence type="ECO:0000256" key="1">
    <source>
        <dbReference type="ARBA" id="ARBA00001965"/>
    </source>
</evidence>
<evidence type="ECO:0000256" key="4">
    <source>
        <dbReference type="ARBA" id="ARBA00022982"/>
    </source>
</evidence>
<dbReference type="Gene3D" id="2.20.28.10">
    <property type="match status" value="1"/>
</dbReference>
<dbReference type="GO" id="GO:0005506">
    <property type="term" value="F:iron ion binding"/>
    <property type="evidence" value="ECO:0007669"/>
    <property type="project" value="InterPro"/>
</dbReference>
<evidence type="ECO:0000256" key="3">
    <source>
        <dbReference type="ARBA" id="ARBA00022723"/>
    </source>
</evidence>
<evidence type="ECO:0000313" key="11">
    <source>
        <dbReference type="EMBL" id="SEA03436.1"/>
    </source>
</evidence>
<dbReference type="InterPro" id="IPR009040">
    <property type="entry name" value="Ferritin-like_diiron"/>
</dbReference>
<dbReference type="InterPro" id="IPR012347">
    <property type="entry name" value="Ferritin-like"/>
</dbReference>
<dbReference type="Pfam" id="PF21349">
    <property type="entry name" value="RUBY_RBDX"/>
    <property type="match status" value="1"/>
</dbReference>
<evidence type="ECO:0000259" key="9">
    <source>
        <dbReference type="PROSITE" id="PS50903"/>
    </source>
</evidence>
<gene>
    <name evidence="11" type="ORF">SAMN05444145_101349</name>
</gene>
<dbReference type="PANTHER" id="PTHR43865:SF1">
    <property type="entry name" value="RUBRERYTHRIN-RELATED"/>
    <property type="match status" value="1"/>
</dbReference>
<dbReference type="SUPFAM" id="SSF57802">
    <property type="entry name" value="Rubredoxin-like"/>
    <property type="match status" value="1"/>
</dbReference>
<keyword evidence="4" id="KW-0249">Electron transport</keyword>
<dbReference type="AlphaFoldDB" id="A0A1H3XVN2"/>
<dbReference type="CDD" id="cd01041">
    <property type="entry name" value="Rubrerythrin"/>
    <property type="match status" value="1"/>
</dbReference>
<organism evidence="11 12">
    <name type="scientific">Alistipes timonensis JC136</name>
    <dbReference type="NCBI Taxonomy" id="1033731"/>
    <lineage>
        <taxon>Bacteria</taxon>
        <taxon>Pseudomonadati</taxon>
        <taxon>Bacteroidota</taxon>
        <taxon>Bacteroidia</taxon>
        <taxon>Bacteroidales</taxon>
        <taxon>Rikenellaceae</taxon>
        <taxon>Alistipes</taxon>
    </lineage>
</organism>
<dbReference type="InterPro" id="IPR048574">
    <property type="entry name" value="RUBY_RBDX"/>
</dbReference>
<comment type="cofactor">
    <cofactor evidence="1">
        <name>Fe(3+)</name>
        <dbReference type="ChEBI" id="CHEBI:29034"/>
    </cofactor>
</comment>
<evidence type="ECO:0000256" key="7">
    <source>
        <dbReference type="ARBA" id="ARBA00063441"/>
    </source>
</evidence>
<accession>A0A1H3XVN2</accession>
<name>A0A1H3XVN2_9BACT</name>
<keyword evidence="12" id="KW-1185">Reference proteome</keyword>
<feature type="domain" description="Rubredoxin-like" evidence="9">
    <location>
        <begin position="154"/>
        <end position="188"/>
    </location>
</feature>
<evidence type="ECO:0000259" key="10">
    <source>
        <dbReference type="PROSITE" id="PS50905"/>
    </source>
</evidence>
<protein>
    <recommendedName>
        <fullName evidence="8">Rubrerythrin</fullName>
    </recommendedName>
</protein>
<dbReference type="InterPro" id="IPR052364">
    <property type="entry name" value="Rubrerythrin"/>
</dbReference>
<sequence length="192" mass="21947">MEKSIKGTRTEQNLLKAFAGESQARSRYVFFASKAKKEGYEQIAGVFAETAEQEKEHAERFFKFLEGGDVEITASYPTGPIGTTAENLLAAAKGENEEWDVLYREFGRVAEEEGFTEIATAFKMISTVEAEHERRYLKLLSRLTDGDFFKRDGKIWWQCRNCGFIIEAEEAPKLCPACKHPQAYFEPKKENY</sequence>
<evidence type="ECO:0000256" key="6">
    <source>
        <dbReference type="ARBA" id="ARBA00055868"/>
    </source>
</evidence>
<dbReference type="FunFam" id="2.20.28.10:FF:000018">
    <property type="entry name" value="Rubrerythrin"/>
    <property type="match status" value="1"/>
</dbReference>